<protein>
    <recommendedName>
        <fullName evidence="3">SAM domain-containing protein</fullName>
    </recommendedName>
</protein>
<organism evidence="1 2">
    <name type="scientific">Pleurotus eryngii</name>
    <name type="common">Boletus of the steppes</name>
    <dbReference type="NCBI Taxonomy" id="5323"/>
    <lineage>
        <taxon>Eukaryota</taxon>
        <taxon>Fungi</taxon>
        <taxon>Dikarya</taxon>
        <taxon>Basidiomycota</taxon>
        <taxon>Agaricomycotina</taxon>
        <taxon>Agaricomycetes</taxon>
        <taxon>Agaricomycetidae</taxon>
        <taxon>Agaricales</taxon>
        <taxon>Pleurotineae</taxon>
        <taxon>Pleurotaceae</taxon>
        <taxon>Pleurotus</taxon>
    </lineage>
</organism>
<keyword evidence="2" id="KW-1185">Reference proteome</keyword>
<evidence type="ECO:0000313" key="1">
    <source>
        <dbReference type="EMBL" id="KAF9490690.1"/>
    </source>
</evidence>
<dbReference type="OrthoDB" id="3027237at2759"/>
<accession>A0A9P6DCT4</accession>
<gene>
    <name evidence="1" type="ORF">BDN71DRAFT_1511024</name>
</gene>
<dbReference type="Proteomes" id="UP000807025">
    <property type="component" value="Unassembled WGS sequence"/>
</dbReference>
<dbReference type="AlphaFoldDB" id="A0A9P6DCT4"/>
<reference evidence="1" key="1">
    <citation type="submission" date="2020-11" db="EMBL/GenBank/DDBJ databases">
        <authorList>
            <consortium name="DOE Joint Genome Institute"/>
            <person name="Ahrendt S."/>
            <person name="Riley R."/>
            <person name="Andreopoulos W."/>
            <person name="Labutti K."/>
            <person name="Pangilinan J."/>
            <person name="Ruiz-Duenas F.J."/>
            <person name="Barrasa J.M."/>
            <person name="Sanchez-Garcia M."/>
            <person name="Camarero S."/>
            <person name="Miyauchi S."/>
            <person name="Serrano A."/>
            <person name="Linde D."/>
            <person name="Babiker R."/>
            <person name="Drula E."/>
            <person name="Ayuso-Fernandez I."/>
            <person name="Pacheco R."/>
            <person name="Padilla G."/>
            <person name="Ferreira P."/>
            <person name="Barriuso J."/>
            <person name="Kellner H."/>
            <person name="Castanera R."/>
            <person name="Alfaro M."/>
            <person name="Ramirez L."/>
            <person name="Pisabarro A.G."/>
            <person name="Kuo A."/>
            <person name="Tritt A."/>
            <person name="Lipzen A."/>
            <person name="He G."/>
            <person name="Yan M."/>
            <person name="Ng V."/>
            <person name="Cullen D."/>
            <person name="Martin F."/>
            <person name="Rosso M.-N."/>
            <person name="Henrissat B."/>
            <person name="Hibbett D."/>
            <person name="Martinez A.T."/>
            <person name="Grigoriev I.V."/>
        </authorList>
    </citation>
    <scope>NUCLEOTIDE SEQUENCE</scope>
    <source>
        <strain evidence="1">ATCC 90797</strain>
    </source>
</reference>
<name>A0A9P6DCT4_PLEER</name>
<dbReference type="EMBL" id="MU154635">
    <property type="protein sequence ID" value="KAF9490690.1"/>
    <property type="molecule type" value="Genomic_DNA"/>
</dbReference>
<proteinExistence type="predicted"/>
<sequence>MTFSTFLSDVADWMDTQLTLLTQIGYIPSYKPKSSKPSPKLLEDEEGWIALIEDVWTYIITCRAKYKGKGIVKAFMIILIDTSGIEVKDGSFKKSSSLAKQNDAKPAPALLKAHELLNVIEKKHMCADHKKPCLVWNDGTHYKFTTSDLAKWAHLASIHRANIDEPPNELNLTDSIKHQKTAKKMIAESEPPLWIQQMMGVVMGGMVARNNNAVNSSTPRSLLSWSQDGHPPCSPGLRQPYKCATTSSPIDYPDVTIWLDGLESNPACGWKQSNYTRYGAALAEHDIDDLSNLVRLKPEKLEELGGMTHGMANRLLSFAMDDIQVLQEHGKFARLE</sequence>
<evidence type="ECO:0000313" key="2">
    <source>
        <dbReference type="Proteomes" id="UP000807025"/>
    </source>
</evidence>
<evidence type="ECO:0008006" key="3">
    <source>
        <dbReference type="Google" id="ProtNLM"/>
    </source>
</evidence>
<comment type="caution">
    <text evidence="1">The sequence shown here is derived from an EMBL/GenBank/DDBJ whole genome shotgun (WGS) entry which is preliminary data.</text>
</comment>